<dbReference type="InterPro" id="IPR052155">
    <property type="entry name" value="Biofilm_reg_signaling"/>
</dbReference>
<accession>A0ABR5DWS0</accession>
<dbReference type="SMART" id="SM00267">
    <property type="entry name" value="GGDEF"/>
    <property type="match status" value="1"/>
</dbReference>
<dbReference type="Gene3D" id="3.30.70.270">
    <property type="match status" value="1"/>
</dbReference>
<keyword evidence="5" id="KW-1185">Reference proteome</keyword>
<name>A0ABR5DWS0_9HYPH</name>
<dbReference type="Proteomes" id="UP000033519">
    <property type="component" value="Unassembled WGS sequence"/>
</dbReference>
<comment type="caution">
    <text evidence="4">The sequence shown here is derived from an EMBL/GenBank/DDBJ whole genome shotgun (WGS) entry which is preliminary data.</text>
</comment>
<dbReference type="InterPro" id="IPR029787">
    <property type="entry name" value="Nucleotide_cyclase"/>
</dbReference>
<dbReference type="NCBIfam" id="TIGR00254">
    <property type="entry name" value="GGDEF"/>
    <property type="match status" value="1"/>
</dbReference>
<gene>
    <name evidence="4" type="ORF">WH91_13980</name>
</gene>
<evidence type="ECO:0000313" key="5">
    <source>
        <dbReference type="Proteomes" id="UP000033519"/>
    </source>
</evidence>
<dbReference type="PROSITE" id="PS50887">
    <property type="entry name" value="GGDEF"/>
    <property type="match status" value="1"/>
</dbReference>
<protein>
    <recommendedName>
        <fullName evidence="6">Diguanylate cyclase (GGDEF) domain-containing protein</fullName>
    </recommendedName>
</protein>
<dbReference type="Pfam" id="PF00990">
    <property type="entry name" value="GGDEF"/>
    <property type="match status" value="1"/>
</dbReference>
<sequence>MADHIAGLAQEAVSQHLTDRQRREIEAQKRTIADYAALEEQRRTLFDRASSTARIGIWQCNLSDNSLIWTNGVYDLFEIPRNSAVTRELTLTLYTEKSRREMEAARSKAVADCTDFSVDCEIITTTGKRRWMRITGAVESRDGVAHRIFGMKQDITEEKLTADRIRYLAEFDVMTGLANRSLFQARLMRLDEGRESIGTMLLIDLDGFKQVNDTYGHALGDECLKEAAQRLVASCGGAELVARIGGDEFAVLLGADVSAAESEALAAHIVSMIGRPFVRGDHRLTLGASVGVAQYRGGSSESLFQQADIALYAAKAAGRSTSRTFAADAAGSHEDSGHPQRKTGRL</sequence>
<dbReference type="Gene3D" id="3.30.450.20">
    <property type="entry name" value="PAS domain"/>
    <property type="match status" value="1"/>
</dbReference>
<evidence type="ECO:0000259" key="2">
    <source>
        <dbReference type="PROSITE" id="PS50113"/>
    </source>
</evidence>
<dbReference type="InterPro" id="IPR035965">
    <property type="entry name" value="PAS-like_dom_sf"/>
</dbReference>
<dbReference type="PANTHER" id="PTHR44757">
    <property type="entry name" value="DIGUANYLATE CYCLASE DGCP"/>
    <property type="match status" value="1"/>
</dbReference>
<dbReference type="InterPro" id="IPR000160">
    <property type="entry name" value="GGDEF_dom"/>
</dbReference>
<organism evidence="4 5">
    <name type="scientific">Devosia psychrophila</name>
    <dbReference type="NCBI Taxonomy" id="728005"/>
    <lineage>
        <taxon>Bacteria</taxon>
        <taxon>Pseudomonadati</taxon>
        <taxon>Pseudomonadota</taxon>
        <taxon>Alphaproteobacteria</taxon>
        <taxon>Hyphomicrobiales</taxon>
        <taxon>Devosiaceae</taxon>
        <taxon>Devosia</taxon>
    </lineage>
</organism>
<dbReference type="EMBL" id="LAPV01000134">
    <property type="protein sequence ID" value="KKC32480.1"/>
    <property type="molecule type" value="Genomic_DNA"/>
</dbReference>
<dbReference type="CDD" id="cd01949">
    <property type="entry name" value="GGDEF"/>
    <property type="match status" value="1"/>
</dbReference>
<feature type="region of interest" description="Disordered" evidence="1">
    <location>
        <begin position="325"/>
        <end position="346"/>
    </location>
</feature>
<reference evidence="4 5" key="1">
    <citation type="submission" date="2015-03" db="EMBL/GenBank/DDBJ databases">
        <authorList>
            <person name="Lepp D."/>
            <person name="Hassan Y.I."/>
            <person name="Li X.-Z."/>
            <person name="Zhou T."/>
        </authorList>
    </citation>
    <scope>NUCLEOTIDE SEQUENCE [LARGE SCALE GENOMIC DNA]</scope>
    <source>
        <strain evidence="4 5">Cr7-05</strain>
    </source>
</reference>
<dbReference type="PROSITE" id="PS50113">
    <property type="entry name" value="PAC"/>
    <property type="match status" value="1"/>
</dbReference>
<proteinExistence type="predicted"/>
<dbReference type="SUPFAM" id="SSF55073">
    <property type="entry name" value="Nucleotide cyclase"/>
    <property type="match status" value="1"/>
</dbReference>
<evidence type="ECO:0000259" key="3">
    <source>
        <dbReference type="PROSITE" id="PS50887"/>
    </source>
</evidence>
<evidence type="ECO:0008006" key="6">
    <source>
        <dbReference type="Google" id="ProtNLM"/>
    </source>
</evidence>
<feature type="domain" description="GGDEF" evidence="3">
    <location>
        <begin position="196"/>
        <end position="327"/>
    </location>
</feature>
<dbReference type="InterPro" id="IPR000700">
    <property type="entry name" value="PAS-assoc_C"/>
</dbReference>
<dbReference type="InterPro" id="IPR043128">
    <property type="entry name" value="Rev_trsase/Diguanyl_cyclase"/>
</dbReference>
<feature type="domain" description="PAC" evidence="2">
    <location>
        <begin position="116"/>
        <end position="167"/>
    </location>
</feature>
<dbReference type="SUPFAM" id="SSF55785">
    <property type="entry name" value="PYP-like sensor domain (PAS domain)"/>
    <property type="match status" value="1"/>
</dbReference>
<dbReference type="PANTHER" id="PTHR44757:SF2">
    <property type="entry name" value="BIOFILM ARCHITECTURE MAINTENANCE PROTEIN MBAA"/>
    <property type="match status" value="1"/>
</dbReference>
<evidence type="ECO:0000256" key="1">
    <source>
        <dbReference type="SAM" id="MobiDB-lite"/>
    </source>
</evidence>
<evidence type="ECO:0000313" key="4">
    <source>
        <dbReference type="EMBL" id="KKC32480.1"/>
    </source>
</evidence>